<evidence type="ECO:0000313" key="2">
    <source>
        <dbReference type="Proteomes" id="UP000689195"/>
    </source>
</evidence>
<protein>
    <recommendedName>
        <fullName evidence="3">RING-type domain-containing protein</fullName>
    </recommendedName>
</protein>
<dbReference type="Proteomes" id="UP000689195">
    <property type="component" value="Unassembled WGS sequence"/>
</dbReference>
<comment type="caution">
    <text evidence="1">The sequence shown here is derived from an EMBL/GenBank/DDBJ whole genome shotgun (WGS) entry which is preliminary data.</text>
</comment>
<sequence>MKNNNIQYINGNENNIGSKLNQKFLQSCIIKEDRIPYDIKSQSLYQNQDKKQQKKIIFISEAELFPSKQQHQTNELYNNIEKSQQQQLVLYLDSNQKNTQQKYEEEKFLTQRTDISNLKFESNLDETIILTQIFSCYQCLSSLKINNIALPCFHLYHQECFKEMVDIFLKQEYSESFYCRCKIRIPFKTLIKQFSNDPKIVEDLLIHQQAWLILNAPLKIQNQITEKNRNISNIKQYIIQQIRNYKASLIKK</sequence>
<organism evidence="1 2">
    <name type="scientific">Paramecium pentaurelia</name>
    <dbReference type="NCBI Taxonomy" id="43138"/>
    <lineage>
        <taxon>Eukaryota</taxon>
        <taxon>Sar</taxon>
        <taxon>Alveolata</taxon>
        <taxon>Ciliophora</taxon>
        <taxon>Intramacronucleata</taxon>
        <taxon>Oligohymenophorea</taxon>
        <taxon>Peniculida</taxon>
        <taxon>Parameciidae</taxon>
        <taxon>Paramecium</taxon>
    </lineage>
</organism>
<accession>A0A8S1XF71</accession>
<dbReference type="EMBL" id="CAJJDO010000122">
    <property type="protein sequence ID" value="CAD8199548.1"/>
    <property type="molecule type" value="Genomic_DNA"/>
</dbReference>
<dbReference type="OrthoDB" id="10355336at2759"/>
<proteinExistence type="predicted"/>
<evidence type="ECO:0000313" key="1">
    <source>
        <dbReference type="EMBL" id="CAD8199548.1"/>
    </source>
</evidence>
<evidence type="ECO:0008006" key="3">
    <source>
        <dbReference type="Google" id="ProtNLM"/>
    </source>
</evidence>
<dbReference type="AlphaFoldDB" id="A0A8S1XF71"/>
<keyword evidence="2" id="KW-1185">Reference proteome</keyword>
<reference evidence="1" key="1">
    <citation type="submission" date="2021-01" db="EMBL/GenBank/DDBJ databases">
        <authorList>
            <consortium name="Genoscope - CEA"/>
            <person name="William W."/>
        </authorList>
    </citation>
    <scope>NUCLEOTIDE SEQUENCE</scope>
</reference>
<name>A0A8S1XF71_9CILI</name>
<gene>
    <name evidence="1" type="ORF">PPENT_87.1.T1220025</name>
</gene>